<feature type="compositionally biased region" description="Basic and acidic residues" evidence="1">
    <location>
        <begin position="387"/>
        <end position="398"/>
    </location>
</feature>
<feature type="non-terminal residue" evidence="2">
    <location>
        <position position="1"/>
    </location>
</feature>
<feature type="region of interest" description="Disordered" evidence="1">
    <location>
        <begin position="601"/>
        <end position="627"/>
    </location>
</feature>
<sequence>AQQAQATAHAQELVAAGVSNGAGNGLGADGDGGEVARQAHSQVTVNTAAVAAKCSERSTDQAEGQLVSKPLGDFLPQQLAAPSAQARPAGGQGAAGGRLPDDAGKPREPDPAAASPEAQLREALEQAWPSEFARASPTDAEAERAGLAERLGTMATSNGTVAGADVSAPTVAPRRAPAAEGRVAAAHVDLGPAGHGELDPFDRVQLDGGASETAPSGPNRRPGAEGYILSVGARPGRRPGAAMPGNADFLDSEREMRDELGLLDRAKEPLSKRMQQRSGAEGFIPIGMRRKCAARWGQDRAKAPLAKRMITLRGVVAGASGSAPAATPCEASAAVARGTAALIGPGSTADGELDPFDCIDLDCGESGAAPFDRAAAEVRHRLGTAKPGDEPGARDRATEPLAKQIQQRSGAEGLAPSARVRPGHRPGAAKLGTADPLGQERWGALDRVKVPPVKRMVTSNGVAAGAGGSAPAVAPCGSSAARARVAAAPIGLGFTVHRELDPFDRAGLECDESGAVPFEPRQRSGAEGFHAVGGRSAWVPGMVKPGNDASLDHECGTRAELTVTDRNAAQLVKQRPIAIAGVIIEMAAELIVHIRRVGQVPAEDGQQARPQIPDASRSTATLPIDSD</sequence>
<evidence type="ECO:0000313" key="3">
    <source>
        <dbReference type="Proteomes" id="UP001189429"/>
    </source>
</evidence>
<feature type="region of interest" description="Disordered" evidence="1">
    <location>
        <begin position="205"/>
        <end position="224"/>
    </location>
</feature>
<feature type="compositionally biased region" description="Basic and acidic residues" evidence="1">
    <location>
        <begin position="99"/>
        <end position="110"/>
    </location>
</feature>
<feature type="region of interest" description="Disordered" evidence="1">
    <location>
        <begin position="18"/>
        <end position="41"/>
    </location>
</feature>
<evidence type="ECO:0000313" key="2">
    <source>
        <dbReference type="EMBL" id="CAK0791774.1"/>
    </source>
</evidence>
<name>A0ABN9PJH9_9DINO</name>
<reference evidence="2" key="1">
    <citation type="submission" date="2023-10" db="EMBL/GenBank/DDBJ databases">
        <authorList>
            <person name="Chen Y."/>
            <person name="Shah S."/>
            <person name="Dougan E. K."/>
            <person name="Thang M."/>
            <person name="Chan C."/>
        </authorList>
    </citation>
    <scope>NUCLEOTIDE SEQUENCE [LARGE SCALE GENOMIC DNA]</scope>
</reference>
<keyword evidence="3" id="KW-1185">Reference proteome</keyword>
<feature type="region of interest" description="Disordered" evidence="1">
    <location>
        <begin position="383"/>
        <end position="440"/>
    </location>
</feature>
<feature type="compositionally biased region" description="Low complexity" evidence="1">
    <location>
        <begin position="75"/>
        <end position="89"/>
    </location>
</feature>
<proteinExistence type="predicted"/>
<accession>A0ABN9PJH9</accession>
<feature type="compositionally biased region" description="Gly residues" evidence="1">
    <location>
        <begin position="20"/>
        <end position="30"/>
    </location>
</feature>
<dbReference type="EMBL" id="CAUYUJ010000655">
    <property type="protein sequence ID" value="CAK0791774.1"/>
    <property type="molecule type" value="Genomic_DNA"/>
</dbReference>
<feature type="region of interest" description="Disordered" evidence="1">
    <location>
        <begin position="53"/>
        <end position="143"/>
    </location>
</feature>
<evidence type="ECO:0000256" key="1">
    <source>
        <dbReference type="SAM" id="MobiDB-lite"/>
    </source>
</evidence>
<protein>
    <submittedName>
        <fullName evidence="2">Uncharacterized protein</fullName>
    </submittedName>
</protein>
<feature type="non-terminal residue" evidence="2">
    <location>
        <position position="627"/>
    </location>
</feature>
<dbReference type="Proteomes" id="UP001189429">
    <property type="component" value="Unassembled WGS sequence"/>
</dbReference>
<gene>
    <name evidence="2" type="ORF">PCOR1329_LOCUS2576</name>
</gene>
<comment type="caution">
    <text evidence="2">The sequence shown here is derived from an EMBL/GenBank/DDBJ whole genome shotgun (WGS) entry which is preliminary data.</text>
</comment>
<organism evidence="2 3">
    <name type="scientific">Prorocentrum cordatum</name>
    <dbReference type="NCBI Taxonomy" id="2364126"/>
    <lineage>
        <taxon>Eukaryota</taxon>
        <taxon>Sar</taxon>
        <taxon>Alveolata</taxon>
        <taxon>Dinophyceae</taxon>
        <taxon>Prorocentrales</taxon>
        <taxon>Prorocentraceae</taxon>
        <taxon>Prorocentrum</taxon>
    </lineage>
</organism>